<dbReference type="STRING" id="22663.A0A2I0L351"/>
<feature type="transmembrane region" description="Helical" evidence="2">
    <location>
        <begin position="218"/>
        <end position="236"/>
    </location>
</feature>
<accession>A0A2I0L351</accession>
<dbReference type="GO" id="GO:0016887">
    <property type="term" value="F:ATP hydrolysis activity"/>
    <property type="evidence" value="ECO:0007669"/>
    <property type="project" value="InterPro"/>
</dbReference>
<organism evidence="5 6">
    <name type="scientific">Punica granatum</name>
    <name type="common">Pomegranate</name>
    <dbReference type="NCBI Taxonomy" id="22663"/>
    <lineage>
        <taxon>Eukaryota</taxon>
        <taxon>Viridiplantae</taxon>
        <taxon>Streptophyta</taxon>
        <taxon>Embryophyta</taxon>
        <taxon>Tracheophyta</taxon>
        <taxon>Spermatophyta</taxon>
        <taxon>Magnoliopsida</taxon>
        <taxon>eudicotyledons</taxon>
        <taxon>Gunneridae</taxon>
        <taxon>Pentapetalae</taxon>
        <taxon>rosids</taxon>
        <taxon>malvids</taxon>
        <taxon>Myrtales</taxon>
        <taxon>Lythraceae</taxon>
        <taxon>Punica</taxon>
    </lineage>
</organism>
<evidence type="ECO:0000313" key="5">
    <source>
        <dbReference type="EMBL" id="PKI75137.1"/>
    </source>
</evidence>
<sequence>MYLQTLDRHEGRLVHRIPTVCAAVLGTVQEEHAACMVEQVLWLLLPLFFTALIFGIQKSTEALVRSQPEYKPLRDPKTTVVEAIPACEEKFFIKRLCFDFVWSGSDSARIQKIVDSIGDNNPGRPIPNSKKYASVISFGVQINSTTVESLGDTNHPFFKFQIPFQAAAEREIARFLPVPVRHETGFAFTLSAFLSKSSSSTTLGSIAFIVSSMTQSDIYLWLAVEFFVWFILAIYLDNILPNASSSRKSVFYFLYPGYWTGSGESKMEESGIFSCFGSLPVPEQNTPDDKDVLEEETAAKAQASNRLTDPNIAVQICGLMKAYPGTKSISCCCCCGKRTVNFPKNQLFCLLGPNGAGNTTTISCLTGISPVTGGNALIYGNLIRSTVGMSNIRRIIGVCPQFDILWDQLTGQEHLEIFANIKGFPLHPSNRRHVWDTIEEAKKGQAIVLTTHSIEEAYILSDRIGIMAKGRLRCIGTSIRLKSKFGTGFIANVSFSGDLAVSLANHEAMKRFFETVPTETKLLLLLLMFFKELEGRKEEFGISDIQIGLMTLREVFLDIAKQAKFETAAAEGRMETLNLSSGALFQIPVGARSEAIPGTQSSSPRGLMVEVYWEQDDYGSICIAGHSPETPIPPSVEVAPAEATSIM</sequence>
<dbReference type="Pfam" id="PF00005">
    <property type="entry name" value="ABC_tran"/>
    <property type="match status" value="1"/>
</dbReference>
<evidence type="ECO:0000256" key="1">
    <source>
        <dbReference type="ARBA" id="ARBA00008526"/>
    </source>
</evidence>
<dbReference type="Pfam" id="PF25158">
    <property type="entry name" value="ABCA11_C"/>
    <property type="match status" value="1"/>
</dbReference>
<dbReference type="GO" id="GO:0140359">
    <property type="term" value="F:ABC-type transporter activity"/>
    <property type="evidence" value="ECO:0007669"/>
    <property type="project" value="InterPro"/>
</dbReference>
<evidence type="ECO:0000313" key="6">
    <source>
        <dbReference type="Proteomes" id="UP000233551"/>
    </source>
</evidence>
<dbReference type="GO" id="GO:0005524">
    <property type="term" value="F:ATP binding"/>
    <property type="evidence" value="ECO:0007669"/>
    <property type="project" value="InterPro"/>
</dbReference>
<dbReference type="InterPro" id="IPR056788">
    <property type="entry name" value="ABCA2/9/11_C"/>
</dbReference>
<dbReference type="Proteomes" id="UP000233551">
    <property type="component" value="Unassembled WGS sequence"/>
</dbReference>
<comment type="similarity">
    <text evidence="1">Belongs to the ABC transporter superfamily. ABCA family. CPR flippase (TC 3.A.1.211) subfamily.</text>
</comment>
<dbReference type="InterPro" id="IPR026082">
    <property type="entry name" value="ABCA"/>
</dbReference>
<feature type="domain" description="ABC transporter" evidence="3">
    <location>
        <begin position="340"/>
        <end position="435"/>
    </location>
</feature>
<reference evidence="5 6" key="1">
    <citation type="submission" date="2017-11" db="EMBL/GenBank/DDBJ databases">
        <title>De-novo sequencing of pomegranate (Punica granatum L.) genome.</title>
        <authorList>
            <person name="Akparov Z."/>
            <person name="Amiraslanov A."/>
            <person name="Hajiyeva S."/>
            <person name="Abbasov M."/>
            <person name="Kaur K."/>
            <person name="Hamwieh A."/>
            <person name="Solovyev V."/>
            <person name="Salamov A."/>
            <person name="Braich B."/>
            <person name="Kosarev P."/>
            <person name="Mahmoud A."/>
            <person name="Hajiyev E."/>
            <person name="Babayeva S."/>
            <person name="Izzatullayeva V."/>
            <person name="Mammadov A."/>
            <person name="Mammadov A."/>
            <person name="Sharifova S."/>
            <person name="Ojaghi J."/>
            <person name="Eynullazada K."/>
            <person name="Bayramov B."/>
            <person name="Abdulazimova A."/>
            <person name="Shahmuradov I."/>
        </authorList>
    </citation>
    <scope>NUCLEOTIDE SEQUENCE [LARGE SCALE GENOMIC DNA]</scope>
    <source>
        <strain evidence="6">cv. AG2017</strain>
        <tissue evidence="5">Leaf</tissue>
    </source>
</reference>
<feature type="domain" description="ABC transporter A family member 2/9/11 C-terminal" evidence="4">
    <location>
        <begin position="555"/>
        <end position="608"/>
    </location>
</feature>
<dbReference type="PANTHER" id="PTHR19229:SF205">
    <property type="entry name" value="ABC TRANSPORTER A FAMILY MEMBER 1-RELATED"/>
    <property type="match status" value="1"/>
</dbReference>
<keyword evidence="2" id="KW-1133">Transmembrane helix</keyword>
<keyword evidence="2" id="KW-0812">Transmembrane</keyword>
<dbReference type="InterPro" id="IPR003439">
    <property type="entry name" value="ABC_transporter-like_ATP-bd"/>
</dbReference>
<feature type="transmembrane region" description="Helical" evidence="2">
    <location>
        <begin position="39"/>
        <end position="56"/>
    </location>
</feature>
<keyword evidence="2" id="KW-0472">Membrane</keyword>
<comment type="caution">
    <text evidence="5">The sequence shown here is derived from an EMBL/GenBank/DDBJ whole genome shotgun (WGS) entry which is preliminary data.</text>
</comment>
<gene>
    <name evidence="5" type="ORF">CRG98_004472</name>
</gene>
<keyword evidence="6" id="KW-1185">Reference proteome</keyword>
<protein>
    <submittedName>
        <fullName evidence="5">Uncharacterized protein</fullName>
    </submittedName>
</protein>
<name>A0A2I0L351_PUNGR</name>
<dbReference type="GO" id="GO:0005319">
    <property type="term" value="F:lipid transporter activity"/>
    <property type="evidence" value="ECO:0007669"/>
    <property type="project" value="TreeGrafter"/>
</dbReference>
<dbReference type="PANTHER" id="PTHR19229">
    <property type="entry name" value="ATP-BINDING CASSETTE TRANSPORTER SUBFAMILY A ABCA"/>
    <property type="match status" value="1"/>
</dbReference>
<evidence type="ECO:0000259" key="3">
    <source>
        <dbReference type="Pfam" id="PF00005"/>
    </source>
</evidence>
<dbReference type="GO" id="GO:0016020">
    <property type="term" value="C:membrane"/>
    <property type="evidence" value="ECO:0007669"/>
    <property type="project" value="InterPro"/>
</dbReference>
<dbReference type="InterPro" id="IPR027417">
    <property type="entry name" value="P-loop_NTPase"/>
</dbReference>
<dbReference type="EMBL" id="PGOL01000185">
    <property type="protein sequence ID" value="PKI75137.1"/>
    <property type="molecule type" value="Genomic_DNA"/>
</dbReference>
<dbReference type="AlphaFoldDB" id="A0A2I0L351"/>
<proteinExistence type="inferred from homology"/>
<evidence type="ECO:0000259" key="4">
    <source>
        <dbReference type="Pfam" id="PF25158"/>
    </source>
</evidence>
<dbReference type="SUPFAM" id="SSF52540">
    <property type="entry name" value="P-loop containing nucleoside triphosphate hydrolases"/>
    <property type="match status" value="1"/>
</dbReference>
<evidence type="ECO:0000256" key="2">
    <source>
        <dbReference type="SAM" id="Phobius"/>
    </source>
</evidence>
<dbReference type="Gene3D" id="3.40.50.300">
    <property type="entry name" value="P-loop containing nucleotide triphosphate hydrolases"/>
    <property type="match status" value="2"/>
</dbReference>